<feature type="transmembrane region" description="Helical" evidence="1">
    <location>
        <begin position="129"/>
        <end position="150"/>
    </location>
</feature>
<dbReference type="NCBIfam" id="TIGR02359">
    <property type="entry name" value="thiW"/>
    <property type="match status" value="1"/>
</dbReference>
<dbReference type="PIRSF" id="PIRSF024534">
    <property type="entry name" value="ThiW"/>
    <property type="match status" value="1"/>
</dbReference>
<proteinExistence type="predicted"/>
<accession>A0A0Q9XSX0</accession>
<keyword evidence="1" id="KW-1133">Transmembrane helix</keyword>
<dbReference type="AlphaFoldDB" id="A0A0Q9XSX0"/>
<feature type="transmembrane region" description="Helical" evidence="1">
    <location>
        <begin position="71"/>
        <end position="88"/>
    </location>
</feature>
<dbReference type="Gene3D" id="1.10.1760.20">
    <property type="match status" value="1"/>
</dbReference>
<dbReference type="Proteomes" id="UP000053881">
    <property type="component" value="Unassembled WGS sequence"/>
</dbReference>
<name>A0A0Q9XSX0_9BACI</name>
<reference evidence="2 3" key="1">
    <citation type="submission" date="2015-06" db="EMBL/GenBank/DDBJ databases">
        <title>Genome sequencing project of Bacillus galactosidilyticus PL133.</title>
        <authorList>
            <person name="Gaiero J."/>
            <person name="Nicol R."/>
            <person name="Habash M."/>
        </authorList>
    </citation>
    <scope>NUCLEOTIDE SEQUENCE [LARGE SCALE GENOMIC DNA]</scope>
    <source>
        <strain evidence="2 3">PL133</strain>
    </source>
</reference>
<sequence length="166" mass="17287">MNTRKMIVMTMFVAIAVAGSIFISFPTGIARAYPIQHAVNVVAAVTLGPAGAAIVAFLTALIRILTGTGSLLAFPGGIIGACLAGLLYKKFGKIWLAGMGELVGTGLIASLLAVPYAKILMGTTTTAFFFFPSFFISSGSGMLIGIILAARLQRNGVLKRINQFSV</sequence>
<feature type="transmembrane region" description="Helical" evidence="1">
    <location>
        <begin position="95"/>
        <end position="117"/>
    </location>
</feature>
<dbReference type="Pfam" id="PF09512">
    <property type="entry name" value="ThiW"/>
    <property type="match status" value="1"/>
</dbReference>
<evidence type="ECO:0000256" key="1">
    <source>
        <dbReference type="SAM" id="Phobius"/>
    </source>
</evidence>
<evidence type="ECO:0008006" key="4">
    <source>
        <dbReference type="Google" id="ProtNLM"/>
    </source>
</evidence>
<keyword evidence="1" id="KW-0812">Transmembrane</keyword>
<evidence type="ECO:0000313" key="3">
    <source>
        <dbReference type="Proteomes" id="UP000053881"/>
    </source>
</evidence>
<comment type="caution">
    <text evidence="2">The sequence shown here is derived from an EMBL/GenBank/DDBJ whole genome shotgun (WGS) entry which is preliminary data.</text>
</comment>
<keyword evidence="1" id="KW-0472">Membrane</keyword>
<dbReference type="PATRIC" id="fig|217031.4.peg.5354"/>
<dbReference type="InterPro" id="IPR012652">
    <property type="entry name" value="ThiW"/>
</dbReference>
<dbReference type="EMBL" id="LGPB01000117">
    <property type="protein sequence ID" value="KRG11627.1"/>
    <property type="molecule type" value="Genomic_DNA"/>
</dbReference>
<evidence type="ECO:0000313" key="2">
    <source>
        <dbReference type="EMBL" id="KRG11627.1"/>
    </source>
</evidence>
<gene>
    <name evidence="2" type="ORF">ACA29_15760</name>
</gene>
<feature type="transmembrane region" description="Helical" evidence="1">
    <location>
        <begin position="6"/>
        <end position="29"/>
    </location>
</feature>
<organism evidence="2 3">
    <name type="scientific">Lederbergia galactosidilytica</name>
    <dbReference type="NCBI Taxonomy" id="217031"/>
    <lineage>
        <taxon>Bacteria</taxon>
        <taxon>Bacillati</taxon>
        <taxon>Bacillota</taxon>
        <taxon>Bacilli</taxon>
        <taxon>Bacillales</taxon>
        <taxon>Bacillaceae</taxon>
        <taxon>Lederbergia</taxon>
    </lineage>
</organism>
<feature type="transmembrane region" description="Helical" evidence="1">
    <location>
        <begin position="41"/>
        <end position="65"/>
    </location>
</feature>
<protein>
    <recommendedName>
        <fullName evidence="4">ThiW protein</fullName>
    </recommendedName>
</protein>